<dbReference type="AlphaFoldDB" id="A0AAE0EXP1"/>
<name>A0AAE0EXP1_9CHLO</name>
<comment type="caution">
    <text evidence="2">The sequence shown here is derived from an EMBL/GenBank/DDBJ whole genome shotgun (WGS) entry which is preliminary data.</text>
</comment>
<dbReference type="InterPro" id="IPR032675">
    <property type="entry name" value="LRR_dom_sf"/>
</dbReference>
<gene>
    <name evidence="2" type="ORF">CYMTET_45809</name>
</gene>
<evidence type="ECO:0000256" key="1">
    <source>
        <dbReference type="ARBA" id="ARBA00004430"/>
    </source>
</evidence>
<evidence type="ECO:0000313" key="2">
    <source>
        <dbReference type="EMBL" id="KAK3244581.1"/>
    </source>
</evidence>
<evidence type="ECO:0000313" key="3">
    <source>
        <dbReference type="Proteomes" id="UP001190700"/>
    </source>
</evidence>
<dbReference type="EMBL" id="LGRX02031687">
    <property type="protein sequence ID" value="KAK3244581.1"/>
    <property type="molecule type" value="Genomic_DNA"/>
</dbReference>
<dbReference type="Gene3D" id="3.80.10.10">
    <property type="entry name" value="Ribonuclease Inhibitor"/>
    <property type="match status" value="1"/>
</dbReference>
<reference evidence="2 3" key="1">
    <citation type="journal article" date="2015" name="Genome Biol. Evol.">
        <title>Comparative Genomics of a Bacterivorous Green Alga Reveals Evolutionary Causalities and Consequences of Phago-Mixotrophic Mode of Nutrition.</title>
        <authorList>
            <person name="Burns J.A."/>
            <person name="Paasch A."/>
            <person name="Narechania A."/>
            <person name="Kim E."/>
        </authorList>
    </citation>
    <scope>NUCLEOTIDE SEQUENCE [LARGE SCALE GENOMIC DNA]</scope>
    <source>
        <strain evidence="2 3">PLY_AMNH</strain>
    </source>
</reference>
<organism evidence="2 3">
    <name type="scientific">Cymbomonas tetramitiformis</name>
    <dbReference type="NCBI Taxonomy" id="36881"/>
    <lineage>
        <taxon>Eukaryota</taxon>
        <taxon>Viridiplantae</taxon>
        <taxon>Chlorophyta</taxon>
        <taxon>Pyramimonadophyceae</taxon>
        <taxon>Pyramimonadales</taxon>
        <taxon>Pyramimonadaceae</taxon>
        <taxon>Cymbomonas</taxon>
    </lineage>
</organism>
<accession>A0AAE0EXP1</accession>
<sequence length="209" mass="22864">MRIGVPGALMLSKRLVFNGSLSTLGVRNNDITGDGAALQLAEAVLKHPCINKVNTIMMQDIKDGKVAELDLRGKRIRVPGAIVLSKLLAFSRRHWPHLLQENTTDSIPRVGLTCGKLKKLQPGRTHYVLLDGGLGDLAIRKFRFDLVNALKPQQNSTLPQVAFVFNGTWEELKEPLLCVHGGISVVISGPGGVTDQIARRVKTFDINET</sequence>
<comment type="subcellular location">
    <subcellularLocation>
        <location evidence="1">Cytoplasm</location>
        <location evidence="1">Cytoskeleton</location>
        <location evidence="1">Cilium axoneme</location>
    </subcellularLocation>
</comment>
<dbReference type="GO" id="GO:0005930">
    <property type="term" value="C:axoneme"/>
    <property type="evidence" value="ECO:0007669"/>
    <property type="project" value="UniProtKB-SubCell"/>
</dbReference>
<dbReference type="SUPFAM" id="SSF52047">
    <property type="entry name" value="RNI-like"/>
    <property type="match status" value="1"/>
</dbReference>
<keyword evidence="3" id="KW-1185">Reference proteome</keyword>
<dbReference type="Proteomes" id="UP001190700">
    <property type="component" value="Unassembled WGS sequence"/>
</dbReference>
<proteinExistence type="predicted"/>
<protein>
    <submittedName>
        <fullName evidence="2">Uncharacterized protein</fullName>
    </submittedName>
</protein>